<dbReference type="InterPro" id="IPR052736">
    <property type="entry name" value="Stf3_sulfotransferase"/>
</dbReference>
<protein>
    <submittedName>
        <fullName evidence="1">Sulfotransferase</fullName>
    </submittedName>
</protein>
<dbReference type="EMBL" id="JAAXOO010000002">
    <property type="protein sequence ID" value="NKY33192.1"/>
    <property type="molecule type" value="Genomic_DNA"/>
</dbReference>
<reference evidence="1 2" key="1">
    <citation type="submission" date="2020-04" db="EMBL/GenBank/DDBJ databases">
        <title>MicrobeNet Type strains.</title>
        <authorList>
            <person name="Nicholson A.C."/>
        </authorList>
    </citation>
    <scope>NUCLEOTIDE SEQUENCE [LARGE SCALE GENOMIC DNA]</scope>
    <source>
        <strain evidence="1 2">DSM 45078</strain>
    </source>
</reference>
<dbReference type="PANTHER" id="PTHR36451">
    <property type="entry name" value="PAPS-DEPENDENT SULFOTRANSFERASE STF3"/>
    <property type="match status" value="1"/>
</dbReference>
<dbReference type="AlphaFoldDB" id="A0A846XB69"/>
<organism evidence="1 2">
    <name type="scientific">Nocardia speluncae</name>
    <dbReference type="NCBI Taxonomy" id="419477"/>
    <lineage>
        <taxon>Bacteria</taxon>
        <taxon>Bacillati</taxon>
        <taxon>Actinomycetota</taxon>
        <taxon>Actinomycetes</taxon>
        <taxon>Mycobacteriales</taxon>
        <taxon>Nocardiaceae</taxon>
        <taxon>Nocardia</taxon>
    </lineage>
</organism>
<dbReference type="SUPFAM" id="SSF52540">
    <property type="entry name" value="P-loop containing nucleoside triphosphate hydrolases"/>
    <property type="match status" value="1"/>
</dbReference>
<dbReference type="Gene3D" id="3.40.50.300">
    <property type="entry name" value="P-loop containing nucleotide triphosphate hydrolases"/>
    <property type="match status" value="1"/>
</dbReference>
<dbReference type="PANTHER" id="PTHR36451:SF1">
    <property type="entry name" value="OMEGA-HYDROXY-BETA-DIHYDROMENAQUINONE-9 SULFOTRANSFERASE STF3"/>
    <property type="match status" value="1"/>
</dbReference>
<keyword evidence="1" id="KW-0808">Transferase</keyword>
<accession>A0A846XB69</accession>
<sequence>MKLRIEDLREPVLTDVQRTALAYAEQHPADLTTEAVLTRAREITGLDDFGAAGFRERMQVWLDEIRTDPNRTALAGTVMFDLCVKHAANRLRIEALLARHPEIHDQEIVAPLFVTGLPRSGTTHLVNLLAADTGFRSLPLWEADQPVPDKGEAPGRDGVDPRFVRCARAWDRMRAGNPYLAAWHTMAPDSIHEDIELWANDFAGYNPEWIFQMMPVWQAHYLAHDQTPHYEYLRTVLKILQWYRPGERWLLKCPQHLENLRPLTTVFPDATVVMTQRDPVGVVQSAATLRAYGARTMYHRFDVEEILDYWAALVERLLRSAQRDRRLVPEGRVLDVPFHDYMADTMGTAEQVYEHAGMELTAVARAQIAAYVEAHPRDEHGAMSYDLRADFGISPEALRRRYTFHLDRHPMPVEVR</sequence>
<proteinExistence type="predicted"/>
<dbReference type="Proteomes" id="UP000565715">
    <property type="component" value="Unassembled WGS sequence"/>
</dbReference>
<dbReference type="InterPro" id="IPR027417">
    <property type="entry name" value="P-loop_NTPase"/>
</dbReference>
<name>A0A846XB69_9NOCA</name>
<keyword evidence="2" id="KW-1185">Reference proteome</keyword>
<evidence type="ECO:0000313" key="1">
    <source>
        <dbReference type="EMBL" id="NKY33192.1"/>
    </source>
</evidence>
<dbReference type="Pfam" id="PF13469">
    <property type="entry name" value="Sulfotransfer_3"/>
    <property type="match status" value="1"/>
</dbReference>
<evidence type="ECO:0000313" key="2">
    <source>
        <dbReference type="Proteomes" id="UP000565715"/>
    </source>
</evidence>
<dbReference type="RefSeq" id="WP_068040301.1">
    <property type="nucleotide sequence ID" value="NZ_JAAXOO010000002.1"/>
</dbReference>
<gene>
    <name evidence="1" type="ORF">HGA13_08940</name>
</gene>
<dbReference type="GO" id="GO:0016740">
    <property type="term" value="F:transferase activity"/>
    <property type="evidence" value="ECO:0007669"/>
    <property type="project" value="UniProtKB-KW"/>
</dbReference>
<comment type="caution">
    <text evidence="1">The sequence shown here is derived from an EMBL/GenBank/DDBJ whole genome shotgun (WGS) entry which is preliminary data.</text>
</comment>